<dbReference type="Proteomes" id="UP000320300">
    <property type="component" value="Unassembled WGS sequence"/>
</dbReference>
<evidence type="ECO:0000313" key="3">
    <source>
        <dbReference type="Proteomes" id="UP000320300"/>
    </source>
</evidence>
<protein>
    <submittedName>
        <fullName evidence="2">HEPN domain-containing protein</fullName>
    </submittedName>
</protein>
<name>A0A521FQT4_9SPHI</name>
<dbReference type="EMBL" id="FXTN01000017">
    <property type="protein sequence ID" value="SMO98553.1"/>
    <property type="molecule type" value="Genomic_DNA"/>
</dbReference>
<gene>
    <name evidence="2" type="ORF">SAMN06265348_1178</name>
</gene>
<reference evidence="2 3" key="1">
    <citation type="submission" date="2017-05" db="EMBL/GenBank/DDBJ databases">
        <authorList>
            <person name="Varghese N."/>
            <person name="Submissions S."/>
        </authorList>
    </citation>
    <scope>NUCLEOTIDE SEQUENCE [LARGE SCALE GENOMIC DNA]</scope>
    <source>
        <strain evidence="2 3">DSM 19036</strain>
    </source>
</reference>
<organism evidence="2 3">
    <name type="scientific">Pedobacter westerhofensis</name>
    <dbReference type="NCBI Taxonomy" id="425512"/>
    <lineage>
        <taxon>Bacteria</taxon>
        <taxon>Pseudomonadati</taxon>
        <taxon>Bacteroidota</taxon>
        <taxon>Sphingobacteriia</taxon>
        <taxon>Sphingobacteriales</taxon>
        <taxon>Sphingobacteriaceae</taxon>
        <taxon>Pedobacter</taxon>
    </lineage>
</organism>
<dbReference type="PROSITE" id="PS50910">
    <property type="entry name" value="HEPN"/>
    <property type="match status" value="1"/>
</dbReference>
<dbReference type="SUPFAM" id="SSF81593">
    <property type="entry name" value="Nucleotidyltransferase substrate binding subunit/domain"/>
    <property type="match status" value="1"/>
</dbReference>
<dbReference type="RefSeq" id="WP_142531047.1">
    <property type="nucleotide sequence ID" value="NZ_CBCSJO010000016.1"/>
</dbReference>
<dbReference type="AlphaFoldDB" id="A0A521FQT4"/>
<dbReference type="Pfam" id="PF05168">
    <property type="entry name" value="HEPN"/>
    <property type="match status" value="1"/>
</dbReference>
<dbReference type="Gene3D" id="1.20.120.330">
    <property type="entry name" value="Nucleotidyltransferases domain 2"/>
    <property type="match status" value="1"/>
</dbReference>
<evidence type="ECO:0000259" key="1">
    <source>
        <dbReference type="PROSITE" id="PS50910"/>
    </source>
</evidence>
<dbReference type="InterPro" id="IPR007842">
    <property type="entry name" value="HEPN_dom"/>
</dbReference>
<proteinExistence type="predicted"/>
<accession>A0A521FQT4</accession>
<keyword evidence="3" id="KW-1185">Reference proteome</keyword>
<dbReference type="OrthoDB" id="634374at2"/>
<dbReference type="SMART" id="SM00748">
    <property type="entry name" value="HEPN"/>
    <property type="match status" value="1"/>
</dbReference>
<evidence type="ECO:0000313" key="2">
    <source>
        <dbReference type="EMBL" id="SMO98553.1"/>
    </source>
</evidence>
<sequence length="298" mass="34305">MKVEDQNTSQIQKKEFAAFIKDLADKYQPLQIYCFGEFMESANKRGCFIESAAHENYQYYLLMVIESATRIENHVQDYANHHFPYGTITILVHGKETITEAVRANNRFFITVANSGKLLYSADPTIKSFRVPDFIPTRAAEKAKKHYRRRMALAAGFLESAMECLRKGNYHLCVFMLHQVVEQCCICMIRVHLAYRSDIHNLYRLLRLCDSFSPAMSGLFLGEGEEGRRLFELMVSSYSAARYKDDFVVEQPDAERLYNQVAAFLKVADVLCQDKIEALALDAEVYRQLKTESEVCYG</sequence>
<feature type="domain" description="HEPN" evidence="1">
    <location>
        <begin position="151"/>
        <end position="271"/>
    </location>
</feature>